<evidence type="ECO:0000256" key="18">
    <source>
        <dbReference type="PIRSR" id="PIRSR614732-1"/>
    </source>
</evidence>
<evidence type="ECO:0000256" key="4">
    <source>
        <dbReference type="ARBA" id="ARBA00009769"/>
    </source>
</evidence>
<evidence type="ECO:0000256" key="10">
    <source>
        <dbReference type="ARBA" id="ARBA00022793"/>
    </source>
</evidence>
<dbReference type="InterPro" id="IPR001754">
    <property type="entry name" value="OMPdeCOase_dom"/>
</dbReference>
<dbReference type="GO" id="GO:0004588">
    <property type="term" value="F:orotate phosphoribosyltransferase activity"/>
    <property type="evidence" value="ECO:0007669"/>
    <property type="project" value="UniProtKB-EC"/>
</dbReference>
<dbReference type="InterPro" id="IPR014732">
    <property type="entry name" value="OMPdecase"/>
</dbReference>
<comment type="similarity">
    <text evidence="4">In the C-terminal section; belongs to the OMP decarboxylase family.</text>
</comment>
<dbReference type="NCBIfam" id="TIGR01740">
    <property type="entry name" value="pyrF"/>
    <property type="match status" value="1"/>
</dbReference>
<evidence type="ECO:0000256" key="3">
    <source>
        <dbReference type="ARBA" id="ARBA00006221"/>
    </source>
</evidence>
<dbReference type="GO" id="GO:0006207">
    <property type="term" value="P:'de novo' pyrimidine nucleobase biosynthetic process"/>
    <property type="evidence" value="ECO:0007669"/>
    <property type="project" value="InterPro"/>
</dbReference>
<keyword evidence="22" id="KW-1185">Reference proteome</keyword>
<evidence type="ECO:0000256" key="5">
    <source>
        <dbReference type="ARBA" id="ARBA00011971"/>
    </source>
</evidence>
<evidence type="ECO:0000256" key="6">
    <source>
        <dbReference type="ARBA" id="ARBA00012321"/>
    </source>
</evidence>
<dbReference type="FunFam" id="3.20.20.70:FF:000092">
    <property type="entry name" value="Uridine monophosphate synthetase"/>
    <property type="match status" value="1"/>
</dbReference>
<dbReference type="InterPro" id="IPR000836">
    <property type="entry name" value="PRTase_dom"/>
</dbReference>
<dbReference type="PANTHER" id="PTHR19278:SF9">
    <property type="entry name" value="URIDINE 5'-MONOPHOSPHATE SYNTHASE"/>
    <property type="match status" value="1"/>
</dbReference>
<evidence type="ECO:0000256" key="12">
    <source>
        <dbReference type="ARBA" id="ARBA00023239"/>
    </source>
</evidence>
<reference evidence="21" key="2">
    <citation type="submission" date="2025-08" db="UniProtKB">
        <authorList>
            <consortium name="Ensembl"/>
        </authorList>
    </citation>
    <scope>IDENTIFICATION</scope>
</reference>
<keyword evidence="12" id="KW-0456">Lyase</keyword>
<evidence type="ECO:0000313" key="22">
    <source>
        <dbReference type="Proteomes" id="UP000007875"/>
    </source>
</evidence>
<feature type="active site" description="For OMPdecase activity" evidence="18">
    <location>
        <position position="314"/>
    </location>
</feature>
<dbReference type="Gene3D" id="3.20.20.70">
    <property type="entry name" value="Aldolase class I"/>
    <property type="match status" value="1"/>
</dbReference>
<dbReference type="InterPro" id="IPR004467">
    <property type="entry name" value="Or_phspho_trans_dom"/>
</dbReference>
<sequence length="482" mass="53045">IMAAEVKTEDLILELFKVSALKFGEFKLKTGIISPVYVDLRVVVSYPSLMVKISELLWQTCDKLGISYNCVCGVPYTALPLATCICASHNIPMLIRRKEAKDYGTKKMLEGVYKDGDRCLIVEDVVTSGSSVQETVELLNEHGLTVTDAVVLLNREQGGQSNLKHRGVNLISVLTLTQVVDTLSQHGKIEKSDVNKVKEFIAANDFQTVFPDKSTHEKIYKSVTGIGSSYRERGSNCKHNLAAKIFHIMEEKQTNLCLSADVESSVELLELAETLGPMLCAIKTHVDILVDFSYSVVKKLVEISKKHNFVIFEDRKFADTGNTVKLQYSGGLYKISEWSDLTNGHVIGPGVIQGLQACVREKPDKACLLIAGMSTKGNLTNAAYSDATVQMAEDHPDFVIGFICTTKVSTNPSHLHFTPGVKLQTGGDSLGQQYLTPEEVIGKRGVDVIIVGRGIVESENRVKTAAAYRSAGWQAYLQRLHR</sequence>
<dbReference type="SUPFAM" id="SSF53271">
    <property type="entry name" value="PRTase-like"/>
    <property type="match status" value="1"/>
</dbReference>
<feature type="binding site" evidence="19">
    <location>
        <position position="261"/>
    </location>
    <ligand>
        <name>substrate</name>
    </ligand>
</feature>
<dbReference type="Pfam" id="PF00215">
    <property type="entry name" value="OMPdecase"/>
    <property type="match status" value="1"/>
</dbReference>
<evidence type="ECO:0000256" key="16">
    <source>
        <dbReference type="ARBA" id="ARBA00060327"/>
    </source>
</evidence>
<evidence type="ECO:0000256" key="9">
    <source>
        <dbReference type="ARBA" id="ARBA00022679"/>
    </source>
</evidence>
<dbReference type="Gene3D" id="3.40.50.2020">
    <property type="match status" value="1"/>
</dbReference>
<evidence type="ECO:0000256" key="2">
    <source>
        <dbReference type="ARBA" id="ARBA00004889"/>
    </source>
</evidence>
<dbReference type="OMA" id="SAKHVCG"/>
<evidence type="ECO:0000256" key="7">
    <source>
        <dbReference type="ARBA" id="ARBA00015047"/>
    </source>
</evidence>
<keyword evidence="11" id="KW-0665">Pyrimidine biosynthesis</keyword>
<evidence type="ECO:0000256" key="13">
    <source>
        <dbReference type="ARBA" id="ARBA00023268"/>
    </source>
</evidence>
<feature type="active site" description="For OMPdecase activity" evidence="18">
    <location>
        <position position="319"/>
    </location>
</feature>
<dbReference type="InterPro" id="IPR011060">
    <property type="entry name" value="RibuloseP-bd_barrel"/>
</dbReference>
<feature type="domain" description="Orotidine 5'-phosphate decarboxylase" evidence="20">
    <location>
        <begin position="255"/>
        <end position="468"/>
    </location>
</feature>
<dbReference type="InterPro" id="IPR029057">
    <property type="entry name" value="PRTase-like"/>
</dbReference>
<dbReference type="eggNOG" id="KOG1377">
    <property type="taxonomic scope" value="Eukaryota"/>
</dbReference>
<dbReference type="NCBIfam" id="NF010382">
    <property type="entry name" value="PRK13809.1"/>
    <property type="match status" value="1"/>
</dbReference>
<feature type="binding site" evidence="19">
    <location>
        <position position="432"/>
    </location>
    <ligand>
        <name>substrate</name>
    </ligand>
</feature>
<dbReference type="Proteomes" id="UP000007875">
    <property type="component" value="Unassembled WGS sequence"/>
</dbReference>
<evidence type="ECO:0000256" key="11">
    <source>
        <dbReference type="ARBA" id="ARBA00022975"/>
    </source>
</evidence>
<dbReference type="CDD" id="cd04725">
    <property type="entry name" value="OMP_decarboxylase_like"/>
    <property type="match status" value="1"/>
</dbReference>
<reference evidence="22" key="1">
    <citation type="submission" date="2003-08" db="EMBL/GenBank/DDBJ databases">
        <authorList>
            <person name="Birren B."/>
            <person name="Nusbaum C."/>
            <person name="Abebe A."/>
            <person name="Abouelleil A."/>
            <person name="Adekoya E."/>
            <person name="Ait-zahra M."/>
            <person name="Allen N."/>
            <person name="Allen T."/>
            <person name="An P."/>
            <person name="Anderson M."/>
            <person name="Anderson S."/>
            <person name="Arachchi H."/>
            <person name="Armbruster J."/>
            <person name="Bachantsang P."/>
            <person name="Baldwin J."/>
            <person name="Barry A."/>
            <person name="Bayul T."/>
            <person name="Blitshsteyn B."/>
            <person name="Bloom T."/>
            <person name="Blye J."/>
            <person name="Boguslavskiy L."/>
            <person name="Borowsky M."/>
            <person name="Boukhgalter B."/>
            <person name="Brunache A."/>
            <person name="Butler J."/>
            <person name="Calixte N."/>
            <person name="Calvo S."/>
            <person name="Camarata J."/>
            <person name="Campo K."/>
            <person name="Chang J."/>
            <person name="Cheshatsang Y."/>
            <person name="Citroen M."/>
            <person name="Collymore A."/>
            <person name="Considine T."/>
            <person name="Cook A."/>
            <person name="Cooke P."/>
            <person name="Corum B."/>
            <person name="Cuomo C."/>
            <person name="David R."/>
            <person name="Dawoe T."/>
            <person name="Degray S."/>
            <person name="Dodge S."/>
            <person name="Dooley K."/>
            <person name="Dorje P."/>
            <person name="Dorjee K."/>
            <person name="Dorris L."/>
            <person name="Duffey N."/>
            <person name="Dupes A."/>
            <person name="Elkins T."/>
            <person name="Engels R."/>
            <person name="Erickson J."/>
            <person name="Farina A."/>
            <person name="Faro S."/>
            <person name="Ferreira P."/>
            <person name="Fischer H."/>
            <person name="Fitzgerald M."/>
            <person name="Foley K."/>
            <person name="Gage D."/>
            <person name="Galagan J."/>
            <person name="Gearin G."/>
            <person name="Gnerre S."/>
            <person name="Gnirke A."/>
            <person name="Goyette A."/>
            <person name="Graham J."/>
            <person name="Grandbois E."/>
            <person name="Gyaltsen K."/>
            <person name="Hafez N."/>
            <person name="Hagopian D."/>
            <person name="Hagos B."/>
            <person name="Hall J."/>
            <person name="Hatcher B."/>
            <person name="Heller A."/>
            <person name="Higgins H."/>
            <person name="Honan T."/>
            <person name="Horn A."/>
            <person name="Houde N."/>
            <person name="Hughes L."/>
            <person name="Hulme W."/>
            <person name="Husby E."/>
            <person name="Iliev I."/>
            <person name="Jaffe D."/>
            <person name="Jones C."/>
            <person name="Kamal M."/>
            <person name="Kamat A."/>
            <person name="Kamvysselis M."/>
            <person name="Karlsson E."/>
            <person name="Kells C."/>
            <person name="Kieu A."/>
            <person name="Kisner P."/>
            <person name="Kodira C."/>
            <person name="Kulbokas E."/>
            <person name="Labutti K."/>
            <person name="Lama D."/>
            <person name="Landers T."/>
            <person name="Leger J."/>
            <person name="Levine S."/>
            <person name="Lewis D."/>
            <person name="Lewis T."/>
            <person name="Lindblad-toh K."/>
            <person name="Liu X."/>
            <person name="Lokyitsang T."/>
            <person name="Lokyitsang Y."/>
            <person name="Lucien O."/>
            <person name="Lui A."/>
            <person name="Ma L.J."/>
            <person name="Mabbitt R."/>
            <person name="Macdonald J."/>
            <person name="Maclean C."/>
            <person name="Major J."/>
            <person name="Manning J."/>
            <person name="Marabella R."/>
            <person name="Maru K."/>
            <person name="Matthews C."/>
            <person name="Mauceli E."/>
            <person name="Mccarthy M."/>
            <person name="Mcdonough S."/>
            <person name="Mcghee T."/>
            <person name="Meldrim J."/>
            <person name="Meneus L."/>
            <person name="Mesirov J."/>
            <person name="Mihalev A."/>
            <person name="Mihova T."/>
            <person name="Mikkelsen T."/>
            <person name="Mlenga V."/>
            <person name="Moru K."/>
            <person name="Mozes J."/>
            <person name="Mulrain L."/>
            <person name="Munson G."/>
            <person name="Naylor J."/>
            <person name="Newes C."/>
            <person name="Nguyen C."/>
            <person name="Nguyen N."/>
            <person name="Nguyen T."/>
            <person name="Nicol R."/>
            <person name="Nielsen C."/>
            <person name="Nizzari M."/>
            <person name="Norbu C."/>
            <person name="Norbu N."/>
            <person name="O'donnell P."/>
            <person name="Okoawo O."/>
            <person name="O'leary S."/>
            <person name="Omotosho B."/>
            <person name="O'neill K."/>
            <person name="Osman S."/>
            <person name="Parker S."/>
            <person name="Perrin D."/>
            <person name="Phunkhang P."/>
            <person name="Piqani B."/>
            <person name="Purcell S."/>
            <person name="Rachupka T."/>
            <person name="Ramasamy U."/>
            <person name="Rameau R."/>
            <person name="Ray V."/>
            <person name="Raymond C."/>
            <person name="Retta R."/>
            <person name="Richardson S."/>
            <person name="Rise C."/>
            <person name="Rodriguez J."/>
            <person name="Rogers J."/>
            <person name="Rogov P."/>
            <person name="Rutman M."/>
            <person name="Schupbach R."/>
            <person name="Seaman C."/>
            <person name="Settipalli S."/>
            <person name="Sharpe T."/>
            <person name="Sheridan J."/>
            <person name="Sherpa N."/>
            <person name="Shi J."/>
            <person name="Smirnov S."/>
            <person name="Smith C."/>
            <person name="Sougnez C."/>
            <person name="Spencer B."/>
            <person name="Stalker J."/>
            <person name="Stange-thomann N."/>
            <person name="Stavropoulos S."/>
            <person name="Stetson K."/>
            <person name="Stone C."/>
            <person name="Stone S."/>
            <person name="Stubbs M."/>
            <person name="Talamas J."/>
            <person name="Tchuinga P."/>
            <person name="Tenzing P."/>
            <person name="Tesfaye S."/>
            <person name="Theodore J."/>
            <person name="Thoulutsang Y."/>
            <person name="Topham K."/>
            <person name="Towey S."/>
            <person name="Tsamla T."/>
            <person name="Tsomo N."/>
            <person name="Vallee D."/>
            <person name="Vassiliev H."/>
            <person name="Venkataraman V."/>
            <person name="Vinson J."/>
            <person name="Vo A."/>
            <person name="Wade C."/>
            <person name="Wang S."/>
            <person name="Wangchuk T."/>
            <person name="Wangdi T."/>
            <person name="Whittaker C."/>
            <person name="Wilkinson J."/>
            <person name="Wu Y."/>
            <person name="Wyman D."/>
            <person name="Yadav S."/>
            <person name="Yang S."/>
            <person name="Yang X."/>
            <person name="Yeager S."/>
            <person name="Yee E."/>
            <person name="Young G."/>
            <person name="Zainoun J."/>
            <person name="Zembeck L."/>
            <person name="Zimmer A."/>
            <person name="Zody M."/>
            <person name="Lander E."/>
        </authorList>
    </citation>
    <scope>NUCLEOTIDE SEQUENCE [LARGE SCALE GENOMIC DNA]</scope>
</reference>
<evidence type="ECO:0000313" key="21">
    <source>
        <dbReference type="Ensembl" id="ENSCSAVP00000009265.1"/>
    </source>
</evidence>
<keyword evidence="8" id="KW-0328">Glycosyltransferase</keyword>
<evidence type="ECO:0000256" key="1">
    <source>
        <dbReference type="ARBA" id="ARBA00004861"/>
    </source>
</evidence>
<organism evidence="21 22">
    <name type="scientific">Ciona savignyi</name>
    <name type="common">Pacific transparent sea squirt</name>
    <dbReference type="NCBI Taxonomy" id="51511"/>
    <lineage>
        <taxon>Eukaryota</taxon>
        <taxon>Metazoa</taxon>
        <taxon>Chordata</taxon>
        <taxon>Tunicata</taxon>
        <taxon>Ascidiacea</taxon>
        <taxon>Phlebobranchia</taxon>
        <taxon>Cionidae</taxon>
        <taxon>Ciona</taxon>
    </lineage>
</organism>
<name>H2YVA5_CIOSA</name>
<dbReference type="Ensembl" id="ENSCSAVT00000009382.1">
    <property type="protein sequence ID" value="ENSCSAVP00000009265.1"/>
    <property type="gene ID" value="ENSCSAVG00000005465.1"/>
</dbReference>
<dbReference type="GO" id="GO:0044205">
    <property type="term" value="P:'de novo' UMP biosynthetic process"/>
    <property type="evidence" value="ECO:0007669"/>
    <property type="project" value="UniProtKB-UniPathway"/>
</dbReference>
<evidence type="ECO:0000256" key="19">
    <source>
        <dbReference type="PIRSR" id="PIRSR614732-2"/>
    </source>
</evidence>
<dbReference type="SMART" id="SM00934">
    <property type="entry name" value="OMPdecase"/>
    <property type="match status" value="1"/>
</dbReference>
<evidence type="ECO:0000256" key="14">
    <source>
        <dbReference type="ARBA" id="ARBA00051583"/>
    </source>
</evidence>
<dbReference type="PANTHER" id="PTHR19278">
    <property type="entry name" value="OROTATE PHOSPHORIBOSYLTRANSFERASE"/>
    <property type="match status" value="1"/>
</dbReference>
<comment type="catalytic activity">
    <reaction evidence="15">
        <text>orotidine 5'-phosphate + diphosphate = orotate + 5-phospho-alpha-D-ribose 1-diphosphate</text>
        <dbReference type="Rhea" id="RHEA:10380"/>
        <dbReference type="ChEBI" id="CHEBI:30839"/>
        <dbReference type="ChEBI" id="CHEBI:33019"/>
        <dbReference type="ChEBI" id="CHEBI:57538"/>
        <dbReference type="ChEBI" id="CHEBI:58017"/>
        <dbReference type="EC" id="2.4.2.10"/>
    </reaction>
    <physiologicalReaction direction="right-to-left" evidence="15">
        <dbReference type="Rhea" id="RHEA:10382"/>
    </physiologicalReaction>
</comment>
<evidence type="ECO:0000256" key="17">
    <source>
        <dbReference type="ARBA" id="ARBA00063898"/>
    </source>
</evidence>
<comment type="catalytic activity">
    <reaction evidence="14">
        <text>orotidine 5'-phosphate + H(+) = UMP + CO2</text>
        <dbReference type="Rhea" id="RHEA:11596"/>
        <dbReference type="ChEBI" id="CHEBI:15378"/>
        <dbReference type="ChEBI" id="CHEBI:16526"/>
        <dbReference type="ChEBI" id="CHEBI:57538"/>
        <dbReference type="ChEBI" id="CHEBI:57865"/>
        <dbReference type="EC" id="4.1.1.23"/>
    </reaction>
    <physiologicalReaction direction="left-to-right" evidence="14">
        <dbReference type="Rhea" id="RHEA:11597"/>
    </physiologicalReaction>
</comment>
<comment type="pathway">
    <text evidence="2">Pyrimidine metabolism; UMP biosynthesis via de novo pathway; UMP from orotate: step 1/2.</text>
</comment>
<dbReference type="FunFam" id="3.40.50.2020:FF:000025">
    <property type="entry name" value="Uridine monophosphate synthetase"/>
    <property type="match status" value="1"/>
</dbReference>
<feature type="binding site" evidence="19">
    <location>
        <position position="374"/>
    </location>
    <ligand>
        <name>substrate</name>
    </ligand>
</feature>
<comment type="function">
    <text evidence="16">Bifunctional enzyme catalyzing the last two steps of de novo pyrimidine biosynthesis, orotate phosphoribosyltransferase (OPRT), which converts orotate to orotidine-5'-monophosphate (OMP), and orotidine-5'-monophosphate decarboxylase (ODC), the terminal enzymatic reaction that decarboxylates OMP to uridine monophosphate (UMP).</text>
</comment>
<dbReference type="InterPro" id="IPR013785">
    <property type="entry name" value="Aldolase_TIM"/>
</dbReference>
<evidence type="ECO:0000256" key="8">
    <source>
        <dbReference type="ARBA" id="ARBA00022676"/>
    </source>
</evidence>
<dbReference type="SUPFAM" id="SSF51366">
    <property type="entry name" value="Ribulose-phoshate binding barrel"/>
    <property type="match status" value="1"/>
</dbReference>
<feature type="binding site" evidence="19">
    <location>
        <position position="283"/>
    </location>
    <ligand>
        <name>substrate</name>
    </ligand>
</feature>
<dbReference type="CDD" id="cd06223">
    <property type="entry name" value="PRTases_typeI"/>
    <property type="match status" value="1"/>
</dbReference>
<dbReference type="EC" id="2.4.2.10" evidence="5"/>
<keyword evidence="10" id="KW-0210">Decarboxylase</keyword>
<protein>
    <recommendedName>
        <fullName evidence="7">Uridine 5'-monophosphate synthase</fullName>
        <ecNumber evidence="5">2.4.2.10</ecNumber>
        <ecNumber evidence="6">4.1.1.23</ecNumber>
    </recommendedName>
</protein>
<accession>H2YVA5</accession>
<keyword evidence="9" id="KW-0808">Transferase</keyword>
<feature type="binding site" evidence="19">
    <location>
        <position position="452"/>
    </location>
    <ligand>
        <name>substrate</name>
    </ligand>
</feature>
<dbReference type="GO" id="GO:0004590">
    <property type="term" value="F:orotidine-5'-phosphate decarboxylase activity"/>
    <property type="evidence" value="ECO:0007669"/>
    <property type="project" value="UniProtKB-EC"/>
</dbReference>
<dbReference type="UniPathway" id="UPA00070">
    <property type="reaction ID" value="UER00119"/>
</dbReference>
<evidence type="ECO:0000256" key="15">
    <source>
        <dbReference type="ARBA" id="ARBA00051700"/>
    </source>
</evidence>
<keyword evidence="13" id="KW-0511">Multifunctional enzyme</keyword>
<proteinExistence type="inferred from homology"/>
<comment type="pathway">
    <text evidence="1">Pyrimidine metabolism; UMP biosynthesis via de novo pathway; UMP from orotate: step 2/2.</text>
</comment>
<evidence type="ECO:0000259" key="20">
    <source>
        <dbReference type="SMART" id="SM00934"/>
    </source>
</evidence>
<dbReference type="FunCoup" id="H2YVA5">
    <property type="interactions" value="738"/>
</dbReference>
<feature type="active site" description="For OMPdecase activity" evidence="18">
    <location>
        <position position="316"/>
    </location>
</feature>
<dbReference type="HAMAP" id="MF_01208">
    <property type="entry name" value="PyrE"/>
    <property type="match status" value="1"/>
</dbReference>
<dbReference type="AlphaFoldDB" id="H2YVA5"/>
<dbReference type="NCBIfam" id="TIGR00336">
    <property type="entry name" value="pyrE"/>
    <property type="match status" value="1"/>
</dbReference>
<dbReference type="InterPro" id="IPR023031">
    <property type="entry name" value="OPRT"/>
</dbReference>
<dbReference type="EC" id="4.1.1.23" evidence="6"/>
<comment type="subunit">
    <text evidence="17">Homodimer; dimerization is required for enzymatic activity.</text>
</comment>
<reference evidence="21" key="3">
    <citation type="submission" date="2025-09" db="UniProtKB">
        <authorList>
            <consortium name="Ensembl"/>
        </authorList>
    </citation>
    <scope>IDENTIFICATION</scope>
</reference>
<feature type="binding site" evidence="19">
    <location>
        <position position="453"/>
    </location>
    <ligand>
        <name>substrate</name>
    </ligand>
</feature>
<dbReference type="STRING" id="51511.ENSCSAVP00000009265"/>
<comment type="similarity">
    <text evidence="3">In the N-terminal section; belongs to the purine/pyrimidine phosphoribosyltransferase family.</text>
</comment>
<dbReference type="InParanoid" id="H2YVA5"/>
<dbReference type="GeneTree" id="ENSGT00390000001856"/>
<dbReference type="Pfam" id="PF00156">
    <property type="entry name" value="Pribosyltran"/>
    <property type="match status" value="1"/>
</dbReference>